<dbReference type="PIRSF" id="PIRSF005096">
    <property type="entry name" value="GALM"/>
    <property type="match status" value="1"/>
</dbReference>
<dbReference type="AlphaFoldDB" id="A0A060RB80"/>
<dbReference type="HOGENOM" id="CLU_031753_1_0_10"/>
<sequence length="329" mass="37579">MINVRKINLETPEDLLCVEITNTNGAKVELLNLGATIMSLYVPDRNGLLRNVVLSYNDISEYRANQFYFGSTIGRYANRISNGCFRLADKTYKLQINDFPNTNHGGYDGLHSKFFKIRLLDESVEMSYLSADGEAGFPGEVFVVVIYKLTEDNELIIEYRATSDQDTPLNLTNHCYFNLSGDPALLATDALLCIDAEKYMENDSHFIPTGRVLNVDSTKYDFREIKQISSAISQYNCKSFNGFNEYFLLRNEQSTCVLYDQRSGIKMTLRSNYPGIQFYTGDFLRNPRSGICLESQLYPDAPNRPELGDLILKPGCMYNYTIKYKFQIQ</sequence>
<dbReference type="Proteomes" id="UP000027616">
    <property type="component" value="Chromosome I"/>
</dbReference>
<evidence type="ECO:0000313" key="15">
    <source>
        <dbReference type="Proteomes" id="UP000027616"/>
    </source>
</evidence>
<dbReference type="InterPro" id="IPR047215">
    <property type="entry name" value="Galactose_mutarotase-like"/>
</dbReference>
<dbReference type="EMBL" id="HG934468">
    <property type="protein sequence ID" value="CDN32870.1"/>
    <property type="molecule type" value="Genomic_DNA"/>
</dbReference>
<comment type="catalytic activity">
    <reaction evidence="1 11">
        <text>alpha-D-glucose = beta-D-glucose</text>
        <dbReference type="Rhea" id="RHEA:10264"/>
        <dbReference type="ChEBI" id="CHEBI:15903"/>
        <dbReference type="ChEBI" id="CHEBI:17925"/>
        <dbReference type="EC" id="5.1.3.3"/>
    </reaction>
</comment>
<comment type="pathway">
    <text evidence="3 11">Carbohydrate metabolism; hexose metabolism.</text>
</comment>
<feature type="active site" description="Proton donor" evidence="12">
    <location>
        <position position="174"/>
    </location>
</feature>
<dbReference type="UniPathway" id="UPA00242"/>
<dbReference type="InterPro" id="IPR018052">
    <property type="entry name" value="Ald1_epimerase_CS"/>
</dbReference>
<proteinExistence type="inferred from homology"/>
<dbReference type="InterPro" id="IPR011013">
    <property type="entry name" value="Gal_mutarotase_sf_dom"/>
</dbReference>
<feature type="binding site" evidence="13">
    <location>
        <begin position="174"/>
        <end position="176"/>
    </location>
    <ligand>
        <name>beta-D-galactose</name>
        <dbReference type="ChEBI" id="CHEBI:27667"/>
    </ligand>
</feature>
<dbReference type="PANTHER" id="PTHR10091:SF0">
    <property type="entry name" value="GALACTOSE MUTAROTASE"/>
    <property type="match status" value="1"/>
</dbReference>
<comment type="similarity">
    <text evidence="4 11">Belongs to the aldose epimerase family.</text>
</comment>
<dbReference type="eggNOG" id="COG2017">
    <property type="taxonomic scope" value="Bacteria"/>
</dbReference>
<dbReference type="NCBIfam" id="NF008277">
    <property type="entry name" value="PRK11055.1"/>
    <property type="match status" value="1"/>
</dbReference>
<keyword evidence="10 11" id="KW-0119">Carbohydrate metabolism</keyword>
<dbReference type="PATRIC" id="fig|1433126.3.peg.2774"/>
<dbReference type="SUPFAM" id="SSF74650">
    <property type="entry name" value="Galactose mutarotase-like"/>
    <property type="match status" value="1"/>
</dbReference>
<keyword evidence="9 11" id="KW-0413">Isomerase</keyword>
<evidence type="ECO:0000256" key="6">
    <source>
        <dbReference type="ARBA" id="ARBA00013185"/>
    </source>
</evidence>
<evidence type="ECO:0000256" key="13">
    <source>
        <dbReference type="PIRSR" id="PIRSR005096-3"/>
    </source>
</evidence>
<evidence type="ECO:0000256" key="9">
    <source>
        <dbReference type="ARBA" id="ARBA00023235"/>
    </source>
</evidence>
<dbReference type="InterPro" id="IPR015443">
    <property type="entry name" value="Aldose_1-epimerase"/>
</dbReference>
<keyword evidence="15" id="KW-1185">Reference proteome</keyword>
<evidence type="ECO:0000256" key="1">
    <source>
        <dbReference type="ARBA" id="ARBA00001614"/>
    </source>
</evidence>
<organism evidence="14 15">
    <name type="scientific">Mucinivorans hirudinis</name>
    <dbReference type="NCBI Taxonomy" id="1433126"/>
    <lineage>
        <taxon>Bacteria</taxon>
        <taxon>Pseudomonadati</taxon>
        <taxon>Bacteroidota</taxon>
        <taxon>Bacteroidia</taxon>
        <taxon>Bacteroidales</taxon>
        <taxon>Rikenellaceae</taxon>
        <taxon>Mucinivorans</taxon>
    </lineage>
</organism>
<evidence type="ECO:0000313" key="14">
    <source>
        <dbReference type="EMBL" id="CDN32870.1"/>
    </source>
</evidence>
<reference evidence="14 15" key="1">
    <citation type="journal article" date="2015" name="Genome Announc.">
        <title>Complete Genome Sequence of the Novel Leech Symbiont Mucinivorans hirudinis M3T.</title>
        <authorList>
            <person name="Nelson M.C."/>
            <person name="Bomar L."/>
            <person name="Graf J."/>
        </authorList>
    </citation>
    <scope>NUCLEOTIDE SEQUENCE [LARGE SCALE GENOMIC DNA]</scope>
    <source>
        <strain evidence="15">M3</strain>
    </source>
</reference>
<evidence type="ECO:0000256" key="2">
    <source>
        <dbReference type="ARBA" id="ARBA00001913"/>
    </source>
</evidence>
<dbReference type="PROSITE" id="PS00545">
    <property type="entry name" value="ALDOSE_1_EPIMERASE"/>
    <property type="match status" value="1"/>
</dbReference>
<protein>
    <recommendedName>
        <fullName evidence="7 11">Aldose 1-epimerase</fullName>
        <ecNumber evidence="6 11">5.1.3.3</ecNumber>
    </recommendedName>
</protein>
<evidence type="ECO:0000256" key="4">
    <source>
        <dbReference type="ARBA" id="ARBA00006206"/>
    </source>
</evidence>
<evidence type="ECO:0000256" key="8">
    <source>
        <dbReference type="ARBA" id="ARBA00022837"/>
    </source>
</evidence>
<dbReference type="GO" id="GO:0033499">
    <property type="term" value="P:galactose catabolic process via UDP-galactose, Leloir pathway"/>
    <property type="evidence" value="ECO:0007669"/>
    <property type="project" value="TreeGrafter"/>
</dbReference>
<evidence type="ECO:0000256" key="3">
    <source>
        <dbReference type="ARBA" id="ARBA00005028"/>
    </source>
</evidence>
<name>A0A060RB80_9BACT</name>
<feature type="binding site" evidence="13">
    <location>
        <begin position="78"/>
        <end position="79"/>
    </location>
    <ligand>
        <name>beta-D-galactose</name>
        <dbReference type="ChEBI" id="CHEBI:27667"/>
    </ligand>
</feature>
<dbReference type="STRING" id="1433126.BN938_2804"/>
<keyword evidence="8" id="KW-0106">Calcium</keyword>
<dbReference type="PANTHER" id="PTHR10091">
    <property type="entry name" value="ALDOSE-1-EPIMERASE"/>
    <property type="match status" value="1"/>
</dbReference>
<dbReference type="InterPro" id="IPR014718">
    <property type="entry name" value="GH-type_carb-bd"/>
</dbReference>
<evidence type="ECO:0000256" key="12">
    <source>
        <dbReference type="PIRSR" id="PIRSR005096-1"/>
    </source>
</evidence>
<dbReference type="GO" id="GO:0030246">
    <property type="term" value="F:carbohydrate binding"/>
    <property type="evidence" value="ECO:0007669"/>
    <property type="project" value="InterPro"/>
</dbReference>
<comment type="cofactor">
    <cofactor evidence="2">
        <name>Ca(2+)</name>
        <dbReference type="ChEBI" id="CHEBI:29108"/>
    </cofactor>
</comment>
<dbReference type="OrthoDB" id="9779408at2"/>
<dbReference type="CDD" id="cd09019">
    <property type="entry name" value="galactose_mutarotase_like"/>
    <property type="match status" value="1"/>
</dbReference>
<dbReference type="Pfam" id="PF01263">
    <property type="entry name" value="Aldose_epim"/>
    <property type="match status" value="1"/>
</dbReference>
<gene>
    <name evidence="14" type="ORF">BN938_2804</name>
</gene>
<evidence type="ECO:0000256" key="10">
    <source>
        <dbReference type="ARBA" id="ARBA00023277"/>
    </source>
</evidence>
<accession>A0A060RB80</accession>
<evidence type="ECO:0000256" key="7">
    <source>
        <dbReference type="ARBA" id="ARBA00014165"/>
    </source>
</evidence>
<dbReference type="KEGG" id="rbc:BN938_2804"/>
<dbReference type="EC" id="5.1.3.3" evidence="6 11"/>
<dbReference type="InterPro" id="IPR008183">
    <property type="entry name" value="Aldose_1/G6P_1-epimerase"/>
</dbReference>
<dbReference type="GO" id="GO:0006006">
    <property type="term" value="P:glucose metabolic process"/>
    <property type="evidence" value="ECO:0007669"/>
    <property type="project" value="TreeGrafter"/>
</dbReference>
<comment type="subunit">
    <text evidence="5">Monomer.</text>
</comment>
<dbReference type="GO" id="GO:0004034">
    <property type="term" value="F:aldose 1-epimerase activity"/>
    <property type="evidence" value="ECO:0007669"/>
    <property type="project" value="UniProtKB-EC"/>
</dbReference>
<feature type="active site" description="Proton acceptor" evidence="12">
    <location>
        <position position="294"/>
    </location>
</feature>
<evidence type="ECO:0000256" key="5">
    <source>
        <dbReference type="ARBA" id="ARBA00011245"/>
    </source>
</evidence>
<dbReference type="Gene3D" id="2.70.98.10">
    <property type="match status" value="1"/>
</dbReference>
<evidence type="ECO:0000256" key="11">
    <source>
        <dbReference type="PIRNR" id="PIRNR005096"/>
    </source>
</evidence>